<organism evidence="1 2">
    <name type="scientific">Ligilactobacillus aviarius</name>
    <dbReference type="NCBI Taxonomy" id="1606"/>
    <lineage>
        <taxon>Bacteria</taxon>
        <taxon>Bacillati</taxon>
        <taxon>Bacillota</taxon>
        <taxon>Bacilli</taxon>
        <taxon>Lactobacillales</taxon>
        <taxon>Lactobacillaceae</taxon>
        <taxon>Ligilactobacillus</taxon>
    </lineage>
</organism>
<protein>
    <submittedName>
        <fullName evidence="1">Uncharacterized protein</fullName>
    </submittedName>
</protein>
<gene>
    <name evidence="1" type="ORF">LAV01_11090</name>
</gene>
<dbReference type="RefSeq" id="WP_057827528.1">
    <property type="nucleotide sequence ID" value="NZ_BAAACL010000017.1"/>
</dbReference>
<dbReference type="GeneID" id="29933859"/>
<sequence length="93" mass="10532">MRYEHSAVFVKNTNPNDYQGKTYAANITQMSPDQAIPIFGDAKRRSYIVRIGESLPVTSGYIQVDGELNLEISQVIQHRHATAIYCLKYVGRL</sequence>
<accession>A0A510WUN2</accession>
<evidence type="ECO:0000313" key="1">
    <source>
        <dbReference type="EMBL" id="GEK42277.1"/>
    </source>
</evidence>
<comment type="caution">
    <text evidence="1">The sequence shown here is derived from an EMBL/GenBank/DDBJ whole genome shotgun (WGS) entry which is preliminary data.</text>
</comment>
<reference evidence="1 2" key="1">
    <citation type="submission" date="2019-07" db="EMBL/GenBank/DDBJ databases">
        <title>Whole genome shotgun sequence of Lactobacillus aviarius subsp. aviarius NBRC 102162.</title>
        <authorList>
            <person name="Hosoyama A."/>
            <person name="Uohara A."/>
            <person name="Ohji S."/>
            <person name="Ichikawa N."/>
        </authorList>
    </citation>
    <scope>NUCLEOTIDE SEQUENCE [LARGE SCALE GENOMIC DNA]</scope>
    <source>
        <strain evidence="1 2">NBRC 102162</strain>
    </source>
</reference>
<keyword evidence="2" id="KW-1185">Reference proteome</keyword>
<name>A0A510WUN2_9LACO</name>
<dbReference type="Proteomes" id="UP000321722">
    <property type="component" value="Unassembled WGS sequence"/>
</dbReference>
<proteinExistence type="predicted"/>
<evidence type="ECO:0000313" key="2">
    <source>
        <dbReference type="Proteomes" id="UP000321722"/>
    </source>
</evidence>
<dbReference type="EMBL" id="BJUI01000016">
    <property type="protein sequence ID" value="GEK42277.1"/>
    <property type="molecule type" value="Genomic_DNA"/>
</dbReference>
<dbReference type="AlphaFoldDB" id="A0A510WUN2"/>